<dbReference type="InterPro" id="IPR026271">
    <property type="entry name" value="PRAME"/>
</dbReference>
<evidence type="ECO:0000256" key="2">
    <source>
        <dbReference type="ARBA" id="ARBA00022614"/>
    </source>
</evidence>
<dbReference type="OrthoDB" id="9709435at2759"/>
<dbReference type="PIRSF" id="PIRSF038286">
    <property type="entry name" value="PRAME"/>
    <property type="match status" value="1"/>
</dbReference>
<dbReference type="Gene3D" id="3.80.10.10">
    <property type="entry name" value="Ribonuclease Inhibitor"/>
    <property type="match status" value="1"/>
</dbReference>
<dbReference type="SUPFAM" id="SSF52047">
    <property type="entry name" value="RNI-like"/>
    <property type="match status" value="1"/>
</dbReference>
<keyword evidence="3" id="KW-0677">Repeat</keyword>
<dbReference type="PANTHER" id="PTHR14224">
    <property type="entry name" value="SIMILAR TO PREFERENTIALLY EXPRESSED ANTIGEN IN MELANOMA-LIKE 3"/>
    <property type="match status" value="1"/>
</dbReference>
<dbReference type="GO" id="GO:0005737">
    <property type="term" value="C:cytoplasm"/>
    <property type="evidence" value="ECO:0007669"/>
    <property type="project" value="TreeGrafter"/>
</dbReference>
<dbReference type="AlphaFoldDB" id="A0A8D2DCJ9"/>
<dbReference type="InterPro" id="IPR032675">
    <property type="entry name" value="LRR_dom_sf"/>
</dbReference>
<evidence type="ECO:0000256" key="3">
    <source>
        <dbReference type="ARBA" id="ARBA00022737"/>
    </source>
</evidence>
<dbReference type="Ensembl" id="ENSSVLT00005025338.1">
    <property type="protein sequence ID" value="ENSSVLP00005022783.1"/>
    <property type="gene ID" value="ENSSVLG00005018127.1"/>
</dbReference>
<proteinExistence type="inferred from homology"/>
<keyword evidence="5" id="KW-1185">Reference proteome</keyword>
<evidence type="ECO:0000256" key="1">
    <source>
        <dbReference type="ARBA" id="ARBA00009608"/>
    </source>
</evidence>
<dbReference type="GO" id="GO:0045892">
    <property type="term" value="P:negative regulation of DNA-templated transcription"/>
    <property type="evidence" value="ECO:0007669"/>
    <property type="project" value="InterPro"/>
</dbReference>
<keyword evidence="2" id="KW-0433">Leucine-rich repeat</keyword>
<protein>
    <submittedName>
        <fullName evidence="4">Uncharacterized protein</fullName>
    </submittedName>
</protein>
<dbReference type="GeneTree" id="ENSGT01030000234531"/>
<sequence>ATLYRLRSHLFDPSFRFGMSIQAPPTLLELAGRSLLMDNQRAILALEDLPIELFPPLFMEAFTRGHTEVLKEMVQAWPFTCLPLGALMKEPHLGMLQVALEGLDMLLTQRDRPRRWRLQVLDLRNAHQNFWRMWTGNVADACSSEAKNKNQTLKLPTVVAKEPLKVFIDVCLTEGPLDEFQTNLYLWVKQRRDVLHLCCKKLTFFAKPNCHTRKFLKILDLNAVQKVEVHCSWKLSTLAVVAPFLGHMRNLRTLLLSHIRGSASTSSEKKERLIAQFTSQCLRMDCLQKFYANAVFFLEGHLDQVLRHLKNPLKTLSITNCQLSDSDWHYLSQYPNTSQLKLLDLRGVELTTFSPEPLRILLEKVAATLKTLDLEDCEITDSQLQALLPALSCCSQLKTFSFFGNHISMPVMRDLLCRTARLSLLGLELYPAPLESYDAHGAIHLGRFSQLCAELTAIVRDVRESKLLVFSTAPCPQCGHQLLYNLGLGRCSCPAPA</sequence>
<dbReference type="InterPro" id="IPR050694">
    <property type="entry name" value="LRRC14/PRAME"/>
</dbReference>
<organism evidence="4 5">
    <name type="scientific">Sciurus vulgaris</name>
    <name type="common">Eurasian red squirrel</name>
    <dbReference type="NCBI Taxonomy" id="55149"/>
    <lineage>
        <taxon>Eukaryota</taxon>
        <taxon>Metazoa</taxon>
        <taxon>Chordata</taxon>
        <taxon>Craniata</taxon>
        <taxon>Vertebrata</taxon>
        <taxon>Euteleostomi</taxon>
        <taxon>Mammalia</taxon>
        <taxon>Eutheria</taxon>
        <taxon>Euarchontoglires</taxon>
        <taxon>Glires</taxon>
        <taxon>Rodentia</taxon>
        <taxon>Sciuromorpha</taxon>
        <taxon>Sciuridae</taxon>
        <taxon>Sciurinae</taxon>
        <taxon>Sciurini</taxon>
        <taxon>Sciurus</taxon>
    </lineage>
</organism>
<dbReference type="GO" id="GO:0043066">
    <property type="term" value="P:negative regulation of apoptotic process"/>
    <property type="evidence" value="ECO:0007669"/>
    <property type="project" value="InterPro"/>
</dbReference>
<comment type="similarity">
    <text evidence="1">Belongs to the PRAME family.</text>
</comment>
<accession>A0A8D2DCJ9</accession>
<dbReference type="GO" id="GO:0045596">
    <property type="term" value="P:negative regulation of cell differentiation"/>
    <property type="evidence" value="ECO:0007669"/>
    <property type="project" value="InterPro"/>
</dbReference>
<dbReference type="GO" id="GO:0008284">
    <property type="term" value="P:positive regulation of cell population proliferation"/>
    <property type="evidence" value="ECO:0007669"/>
    <property type="project" value="InterPro"/>
</dbReference>
<dbReference type="Proteomes" id="UP000694564">
    <property type="component" value="Chromosome 8"/>
</dbReference>
<evidence type="ECO:0000313" key="5">
    <source>
        <dbReference type="Proteomes" id="UP000694564"/>
    </source>
</evidence>
<reference evidence="4" key="2">
    <citation type="submission" date="2025-09" db="UniProtKB">
        <authorList>
            <consortium name="Ensembl"/>
        </authorList>
    </citation>
    <scope>IDENTIFICATION</scope>
</reference>
<name>A0A8D2DCJ9_SCIVU</name>
<dbReference type="PANTHER" id="PTHR14224:SF19">
    <property type="entry name" value="PRAME FAMILY MEMBER 11-RELATED"/>
    <property type="match status" value="1"/>
</dbReference>
<evidence type="ECO:0000313" key="4">
    <source>
        <dbReference type="Ensembl" id="ENSSVLP00005022783.1"/>
    </source>
</evidence>
<reference evidence="4" key="1">
    <citation type="submission" date="2025-08" db="UniProtKB">
        <authorList>
            <consortium name="Ensembl"/>
        </authorList>
    </citation>
    <scope>IDENTIFICATION</scope>
</reference>
<dbReference type="FunFam" id="3.80.10.10:FF:000354">
    <property type="entry name" value="Melanoma antigen preferentially expressed in tumors"/>
    <property type="match status" value="1"/>
</dbReference>